<reference evidence="2 3" key="1">
    <citation type="submission" date="2021-06" db="EMBL/GenBank/DDBJ databases">
        <title>Caerostris darwini draft genome.</title>
        <authorList>
            <person name="Kono N."/>
            <person name="Arakawa K."/>
        </authorList>
    </citation>
    <scope>NUCLEOTIDE SEQUENCE [LARGE SCALE GENOMIC DNA]</scope>
</reference>
<dbReference type="Proteomes" id="UP001054837">
    <property type="component" value="Unassembled WGS sequence"/>
</dbReference>
<dbReference type="AlphaFoldDB" id="A0AAV4RRL5"/>
<comment type="caution">
    <text evidence="2">The sequence shown here is derived from an EMBL/GenBank/DDBJ whole genome shotgun (WGS) entry which is preliminary data.</text>
</comment>
<sequence>MLFITILFKFRIFHRYHLIQEEPSLKFTSRPSKKNKKKKKLGKVSNQKPVASRVKFEGQTTERSCNEMSASPVIILQEERTGGKDRACHFGLMTMGDKARGILRFRQASFLSLF</sequence>
<keyword evidence="3" id="KW-1185">Reference proteome</keyword>
<name>A0AAV4RRL5_9ARAC</name>
<protein>
    <submittedName>
        <fullName evidence="2">Uncharacterized protein</fullName>
    </submittedName>
</protein>
<proteinExistence type="predicted"/>
<feature type="region of interest" description="Disordered" evidence="1">
    <location>
        <begin position="27"/>
        <end position="57"/>
    </location>
</feature>
<evidence type="ECO:0000313" key="2">
    <source>
        <dbReference type="EMBL" id="GIY23319.1"/>
    </source>
</evidence>
<evidence type="ECO:0000313" key="3">
    <source>
        <dbReference type="Proteomes" id="UP001054837"/>
    </source>
</evidence>
<gene>
    <name evidence="2" type="ORF">CDAR_431341</name>
</gene>
<accession>A0AAV4RRL5</accession>
<feature type="compositionally biased region" description="Basic residues" evidence="1">
    <location>
        <begin position="31"/>
        <end position="42"/>
    </location>
</feature>
<evidence type="ECO:0000256" key="1">
    <source>
        <dbReference type="SAM" id="MobiDB-lite"/>
    </source>
</evidence>
<dbReference type="EMBL" id="BPLQ01006531">
    <property type="protein sequence ID" value="GIY23319.1"/>
    <property type="molecule type" value="Genomic_DNA"/>
</dbReference>
<organism evidence="2 3">
    <name type="scientific">Caerostris darwini</name>
    <dbReference type="NCBI Taxonomy" id="1538125"/>
    <lineage>
        <taxon>Eukaryota</taxon>
        <taxon>Metazoa</taxon>
        <taxon>Ecdysozoa</taxon>
        <taxon>Arthropoda</taxon>
        <taxon>Chelicerata</taxon>
        <taxon>Arachnida</taxon>
        <taxon>Araneae</taxon>
        <taxon>Araneomorphae</taxon>
        <taxon>Entelegynae</taxon>
        <taxon>Araneoidea</taxon>
        <taxon>Araneidae</taxon>
        <taxon>Caerostris</taxon>
    </lineage>
</organism>